<evidence type="ECO:0000256" key="3">
    <source>
        <dbReference type="ARBA" id="ARBA00022801"/>
    </source>
</evidence>
<keyword evidence="8" id="KW-1185">Reference proteome</keyword>
<evidence type="ECO:0000256" key="4">
    <source>
        <dbReference type="RuleBase" id="RU361188"/>
    </source>
</evidence>
<dbReference type="PANTHER" id="PTHR11069">
    <property type="entry name" value="GLUCOSYLCERAMIDASE"/>
    <property type="match status" value="1"/>
</dbReference>
<dbReference type="InterPro" id="IPR013780">
    <property type="entry name" value="Glyco_hydro_b"/>
</dbReference>
<comment type="similarity">
    <text evidence="1 4">Belongs to the glycosyl hydrolase 30 family.</text>
</comment>
<evidence type="ECO:0000256" key="1">
    <source>
        <dbReference type="ARBA" id="ARBA00005382"/>
    </source>
</evidence>
<dbReference type="Proteomes" id="UP000054266">
    <property type="component" value="Unassembled WGS sequence"/>
</dbReference>
<feature type="domain" description="Glycosyl hydrolase family 30 TIM-barrel" evidence="5">
    <location>
        <begin position="160"/>
        <end position="285"/>
    </location>
</feature>
<dbReference type="EMBL" id="KN846958">
    <property type="protein sequence ID" value="KIW68810.1"/>
    <property type="molecule type" value="Genomic_DNA"/>
</dbReference>
<protein>
    <recommendedName>
        <fullName evidence="9">Glycosyl hydrolase family 30 TIM-barrel domain-containing protein</fullName>
    </recommendedName>
</protein>
<proteinExistence type="inferred from homology"/>
<dbReference type="Gene3D" id="3.20.20.80">
    <property type="entry name" value="Glycosidases"/>
    <property type="match status" value="1"/>
</dbReference>
<organism evidence="7 8">
    <name type="scientific">Phialophora macrospora</name>
    <dbReference type="NCBI Taxonomy" id="1851006"/>
    <lineage>
        <taxon>Eukaryota</taxon>
        <taxon>Fungi</taxon>
        <taxon>Dikarya</taxon>
        <taxon>Ascomycota</taxon>
        <taxon>Pezizomycotina</taxon>
        <taxon>Eurotiomycetes</taxon>
        <taxon>Chaetothyriomycetidae</taxon>
        <taxon>Chaetothyriales</taxon>
        <taxon>Herpotrichiellaceae</taxon>
        <taxon>Phialophora</taxon>
    </lineage>
</organism>
<dbReference type="InterPro" id="IPR033452">
    <property type="entry name" value="GH30_C"/>
</dbReference>
<dbReference type="SUPFAM" id="SSF51011">
    <property type="entry name" value="Glycosyl hydrolase domain"/>
    <property type="match status" value="1"/>
</dbReference>
<evidence type="ECO:0000259" key="6">
    <source>
        <dbReference type="Pfam" id="PF17189"/>
    </source>
</evidence>
<dbReference type="Pfam" id="PF02055">
    <property type="entry name" value="Glyco_hydro_30"/>
    <property type="match status" value="1"/>
</dbReference>
<dbReference type="InterPro" id="IPR017853">
    <property type="entry name" value="GH"/>
</dbReference>
<evidence type="ECO:0000256" key="2">
    <source>
        <dbReference type="ARBA" id="ARBA00022729"/>
    </source>
</evidence>
<dbReference type="AlphaFoldDB" id="A0A0D2FQG5"/>
<feature type="domain" description="Glycosyl hydrolase family 30 beta sandwich" evidence="6">
    <location>
        <begin position="416"/>
        <end position="502"/>
    </location>
</feature>
<dbReference type="GO" id="GO:0006680">
    <property type="term" value="P:glucosylceramide catabolic process"/>
    <property type="evidence" value="ECO:0007669"/>
    <property type="project" value="TreeGrafter"/>
</dbReference>
<sequence>MFDPRKAIRAGRRRYICCTCMQYCLAGWCSSASTSGMETLVVVALATGASAWTYATNMTYSATITVDASQKYQTMIGGGCSGAFGIACQQFGSVGLSPANQEIVTQILFDENIGGLSIVRNDIGSTPGVVRGDVASILRVCPPTPAGPFNYVWDGNDTCQLQLTKTALKYNPNAYVYADAWSAPGCMKTVGTEDNGGLICGVRGSSNCSGDWRQAYADYLVQYVKFYEQEGIEVSLLGAYNEPDFNPVTYASMESDGYQAKDFLEVLYPTAKAAFPNISVACCDATGARQERNILYELEQAGGADLFDVATWHNYQSNPERPFNSNGKPNMMTEWADGSGPWNAYWDVTGQLAEGFQWAMYMHNAFVNSDTSGYTHWWCAQNTTGDNALIRLNHDSYFVSARLWAFASYFRFARPGSVRIEASSNVENVYVSAYVNTNGTVAIPVINEAHFPYQVTINLNGISPTTATAYLTDNDHNVTMVGQMQIGRTFQVTVEPRAVKTFFLS</sequence>
<keyword evidence="4" id="KW-0326">Glycosidase</keyword>
<evidence type="ECO:0000259" key="5">
    <source>
        <dbReference type="Pfam" id="PF02055"/>
    </source>
</evidence>
<evidence type="ECO:0000313" key="8">
    <source>
        <dbReference type="Proteomes" id="UP000054266"/>
    </source>
</evidence>
<dbReference type="SUPFAM" id="SSF51445">
    <property type="entry name" value="(Trans)glycosidases"/>
    <property type="match status" value="1"/>
</dbReference>
<dbReference type="GO" id="GO:0016020">
    <property type="term" value="C:membrane"/>
    <property type="evidence" value="ECO:0007669"/>
    <property type="project" value="GOC"/>
</dbReference>
<name>A0A0D2FQG5_9EURO</name>
<dbReference type="Gene3D" id="2.60.40.1180">
    <property type="entry name" value="Golgi alpha-mannosidase II"/>
    <property type="match status" value="1"/>
</dbReference>
<dbReference type="HOGENOM" id="CLU_031530_1_0_1"/>
<dbReference type="InterPro" id="IPR001139">
    <property type="entry name" value="Glyco_hydro_30"/>
</dbReference>
<dbReference type="Pfam" id="PF17189">
    <property type="entry name" value="Glyco_hydro_30C"/>
    <property type="match status" value="1"/>
</dbReference>
<dbReference type="STRING" id="5601.A0A0D2FQG5"/>
<dbReference type="InterPro" id="IPR033453">
    <property type="entry name" value="Glyco_hydro_30_TIM-barrel"/>
</dbReference>
<keyword evidence="3 4" id="KW-0378">Hydrolase</keyword>
<dbReference type="GO" id="GO:0004348">
    <property type="term" value="F:glucosylceramidase activity"/>
    <property type="evidence" value="ECO:0007669"/>
    <property type="project" value="InterPro"/>
</dbReference>
<reference evidence="7 8" key="1">
    <citation type="submission" date="2015-01" db="EMBL/GenBank/DDBJ databases">
        <title>The Genome Sequence of Capronia semiimmersa CBS27337.</title>
        <authorList>
            <consortium name="The Broad Institute Genomics Platform"/>
            <person name="Cuomo C."/>
            <person name="de Hoog S."/>
            <person name="Gorbushina A."/>
            <person name="Stielow B."/>
            <person name="Teixiera M."/>
            <person name="Abouelleil A."/>
            <person name="Chapman S.B."/>
            <person name="Priest M."/>
            <person name="Young S.K."/>
            <person name="Wortman J."/>
            <person name="Nusbaum C."/>
            <person name="Birren B."/>
        </authorList>
    </citation>
    <scope>NUCLEOTIDE SEQUENCE [LARGE SCALE GENOMIC DNA]</scope>
    <source>
        <strain evidence="7 8">CBS 27337</strain>
    </source>
</reference>
<gene>
    <name evidence="7" type="ORF">PV04_04731</name>
</gene>
<accession>A0A0D2FQG5</accession>
<evidence type="ECO:0008006" key="9">
    <source>
        <dbReference type="Google" id="ProtNLM"/>
    </source>
</evidence>
<dbReference type="PANTHER" id="PTHR11069:SF23">
    <property type="entry name" value="LYSOSOMAL ACID GLUCOSYLCERAMIDASE"/>
    <property type="match status" value="1"/>
</dbReference>
<keyword evidence="2" id="KW-0732">Signal</keyword>
<evidence type="ECO:0000313" key="7">
    <source>
        <dbReference type="EMBL" id="KIW68810.1"/>
    </source>
</evidence>